<dbReference type="PANTHER" id="PTHR48184:SF1">
    <property type="entry name" value="MEMBRANE-ASSOCIATED PROTEIN"/>
    <property type="match status" value="1"/>
</dbReference>
<feature type="region of interest" description="Disordered" evidence="1">
    <location>
        <begin position="605"/>
        <end position="685"/>
    </location>
</feature>
<feature type="compositionally biased region" description="Low complexity" evidence="1">
    <location>
        <begin position="641"/>
        <end position="680"/>
    </location>
</feature>
<organism evidence="3 4">
    <name type="scientific">Thalassiosira oceanica</name>
    <name type="common">Marine diatom</name>
    <dbReference type="NCBI Taxonomy" id="159749"/>
    <lineage>
        <taxon>Eukaryota</taxon>
        <taxon>Sar</taxon>
        <taxon>Stramenopiles</taxon>
        <taxon>Ochrophyta</taxon>
        <taxon>Bacillariophyta</taxon>
        <taxon>Coscinodiscophyceae</taxon>
        <taxon>Thalassiosirophycidae</taxon>
        <taxon>Thalassiosirales</taxon>
        <taxon>Thalassiosiraceae</taxon>
        <taxon>Thalassiosira</taxon>
    </lineage>
</organism>
<evidence type="ECO:0000256" key="1">
    <source>
        <dbReference type="SAM" id="MobiDB-lite"/>
    </source>
</evidence>
<evidence type="ECO:0000259" key="2">
    <source>
        <dbReference type="Pfam" id="PF20699"/>
    </source>
</evidence>
<dbReference type="AlphaFoldDB" id="K0SGC9"/>
<protein>
    <recommendedName>
        <fullName evidence="2">DUF6820 domain-containing protein</fullName>
    </recommendedName>
</protein>
<evidence type="ECO:0000313" key="4">
    <source>
        <dbReference type="Proteomes" id="UP000266841"/>
    </source>
</evidence>
<dbReference type="Proteomes" id="UP000266841">
    <property type="component" value="Unassembled WGS sequence"/>
</dbReference>
<feature type="compositionally biased region" description="Polar residues" evidence="1">
    <location>
        <begin position="605"/>
        <end position="632"/>
    </location>
</feature>
<dbReference type="PANTHER" id="PTHR48184">
    <property type="entry name" value="RICIN B-TYPE LECTIN DOMAIN-CONTAINING PROTEIN"/>
    <property type="match status" value="1"/>
</dbReference>
<dbReference type="OrthoDB" id="48545at2759"/>
<dbReference type="EMBL" id="AGNL01017271">
    <property type="protein sequence ID" value="EJK64420.1"/>
    <property type="molecule type" value="Genomic_DNA"/>
</dbReference>
<evidence type="ECO:0000313" key="3">
    <source>
        <dbReference type="EMBL" id="EJK64420.1"/>
    </source>
</evidence>
<name>K0SGC9_THAOC</name>
<keyword evidence="4" id="KW-1185">Reference proteome</keyword>
<dbReference type="SUPFAM" id="SSF55486">
    <property type="entry name" value="Metalloproteases ('zincins'), catalytic domain"/>
    <property type="match status" value="1"/>
</dbReference>
<sequence>MAPDGHAALQGLGSIPHLTSVAAGFYRNDVINGSETSAGRAHVMMHKFAVVSARLIDNGGRRAIGIALPPQHFIGDHGRIYRIEDNLIEISKGNKPAMAIAEHADVLKSAHALFVGDADVDAAKGTIKFNRGRFGKVILKKGKGRALQSVGSPMVLALNVISGENATTGYTDAHLANSVFGSLVGGTNIVTLASQVRACSHDQLKFGPLPDKMSSNATLVGDIFNGAVSGPGALRNDATSKLSTAHGKRGGADHVMVCLPDASLGFSPYAYINHWLSVYPHGACPKSGIQIHEIGHNLGLGHSGEGSNAYGDRSGFMGFAGEKSNYSPVLAKSVLAGPKNWQLGWFADRHVTVAAGVDSFRGRLYGTTQYDDTSSADKMILRLHDPSCTTCDVYVSFNHDADYNSGTREGQNKVQVHTKAGTPGSSKSSFVVARLAAGDSYTAKVNGKEVNVVVSFVNADEGWAEVVVAPGASAAPTTAPPTTGPPTPRPTFTPETGGFYTACGSTIGGCSGRSAEADVAEYHELRCCADFELQYFSKHEECPLNVWGASQFDGTCYHDVTWNEGRNICQQYGGRLCTKDELLQDCSRGSGCSHDHDMIWSSTRVETPAPTSQPTAYPSGFPTVSPTKNPTGSPSEPPSRNPSSSPSTSPTLKPSQSPTTLKPTASPSSIPSASPTSSPSTPLPTPSPMASYGFLHKVVCGSTNGNCRNTPVLLANVDEGHNVRCCSDNEKTGWVKKAQCDVWGESHIPACNSAKTYAEAEAICAASDARVCTESELLDDCTRGSGCGYDDERHWSSTTAPKCTDDASCDDGLPCTADSCGIDGKCTNEAIGCGKLVACGSTANECVGPAVKGADPGELHEVRCCSDEQKNGWVKNSLCTSTLGRDVWGQSNGSLGSCHGAKTYAEADAICIAGGSRLCMAEEVRADCTRGSGCGYDWEHVWTSDDNSENGLFK</sequence>
<proteinExistence type="predicted"/>
<gene>
    <name evidence="3" type="ORF">THAOC_14844</name>
</gene>
<dbReference type="InterPro" id="IPR049223">
    <property type="entry name" value="DUF6820"/>
</dbReference>
<dbReference type="eggNOG" id="ENOG502STRG">
    <property type="taxonomic scope" value="Eukaryota"/>
</dbReference>
<accession>K0SGC9</accession>
<comment type="caution">
    <text evidence="3">The sequence shown here is derived from an EMBL/GenBank/DDBJ whole genome shotgun (WGS) entry which is preliminary data.</text>
</comment>
<dbReference type="Pfam" id="PF20699">
    <property type="entry name" value="DUF6820"/>
    <property type="match status" value="1"/>
</dbReference>
<feature type="domain" description="DUF6820" evidence="2">
    <location>
        <begin position="36"/>
        <end position="76"/>
    </location>
</feature>
<reference evidence="3 4" key="1">
    <citation type="journal article" date="2012" name="Genome Biol.">
        <title>Genome and low-iron response of an oceanic diatom adapted to chronic iron limitation.</title>
        <authorList>
            <person name="Lommer M."/>
            <person name="Specht M."/>
            <person name="Roy A.S."/>
            <person name="Kraemer L."/>
            <person name="Andreson R."/>
            <person name="Gutowska M.A."/>
            <person name="Wolf J."/>
            <person name="Bergner S.V."/>
            <person name="Schilhabel M.B."/>
            <person name="Klostermeier U.C."/>
            <person name="Beiko R.G."/>
            <person name="Rosenstiel P."/>
            <person name="Hippler M."/>
            <person name="Laroche J."/>
        </authorList>
    </citation>
    <scope>NUCLEOTIDE SEQUENCE [LARGE SCALE GENOMIC DNA]</scope>
    <source>
        <strain evidence="3 4">CCMP1005</strain>
    </source>
</reference>